<gene>
    <name evidence="1" type="primary">LOC100181115</name>
</gene>
<reference evidence="1" key="1">
    <citation type="submission" date="2020-04" db="EMBL/GenBank/DDBJ databases">
        <authorList>
            <person name="Neveu A P."/>
        </authorList>
    </citation>
    <scope>NUCLEOTIDE SEQUENCE</scope>
    <source>
        <tissue evidence="1">Whole embryo</tissue>
    </source>
</reference>
<dbReference type="AlphaFoldDB" id="A0A6F9DIA5"/>
<evidence type="ECO:0000313" key="1">
    <source>
        <dbReference type="EMBL" id="CAB3262635.1"/>
    </source>
</evidence>
<protein>
    <submittedName>
        <fullName evidence="1">Uncharacterized protein LOC100181115</fullName>
    </submittedName>
</protein>
<dbReference type="EMBL" id="LR786773">
    <property type="protein sequence ID" value="CAB3262635.1"/>
    <property type="molecule type" value="mRNA"/>
</dbReference>
<accession>A0A6F9DIA5</accession>
<sequence length="209" mass="24423">MNSKVQRKQTLYTKDVIPAKFIRNINNEVDFGAMVKEQLLKVKSLESQIENNRTSLITAIDRVSESESYWELANLGSAFLQQLLADVQNDEKILRNKILGKQEAVEMFKSAVSNQEVPGTYLEAARTDRDETSVGLFEIVSMRETVFSALEILRRTTLPPYDKQPDERLQKMKEQYEFLQLTLKEEHNRLKQFTEWQKNPALMYRELDK</sequence>
<name>A0A6F9DIA5_9ASCI</name>
<organism evidence="1">
    <name type="scientific">Phallusia mammillata</name>
    <dbReference type="NCBI Taxonomy" id="59560"/>
    <lineage>
        <taxon>Eukaryota</taxon>
        <taxon>Metazoa</taxon>
        <taxon>Chordata</taxon>
        <taxon>Tunicata</taxon>
        <taxon>Ascidiacea</taxon>
        <taxon>Phlebobranchia</taxon>
        <taxon>Ascidiidae</taxon>
        <taxon>Phallusia</taxon>
    </lineage>
</organism>
<proteinExistence type="evidence at transcript level"/>